<evidence type="ECO:0000313" key="3">
    <source>
        <dbReference type="EMBL" id="KAG7529387.1"/>
    </source>
</evidence>
<name>A0A8K0JI37_9TREE</name>
<gene>
    <name evidence="3" type="ORF">FFLO_05702</name>
</gene>
<feature type="chain" id="PRO_5035425121" evidence="2">
    <location>
        <begin position="24"/>
        <end position="456"/>
    </location>
</feature>
<dbReference type="AlphaFoldDB" id="A0A8K0JI37"/>
<feature type="compositionally biased region" description="Basic and acidic residues" evidence="1">
    <location>
        <begin position="343"/>
        <end position="362"/>
    </location>
</feature>
<organism evidence="3 4">
    <name type="scientific">Filobasidium floriforme</name>
    <dbReference type="NCBI Taxonomy" id="5210"/>
    <lineage>
        <taxon>Eukaryota</taxon>
        <taxon>Fungi</taxon>
        <taxon>Dikarya</taxon>
        <taxon>Basidiomycota</taxon>
        <taxon>Agaricomycotina</taxon>
        <taxon>Tremellomycetes</taxon>
        <taxon>Filobasidiales</taxon>
        <taxon>Filobasidiaceae</taxon>
        <taxon>Filobasidium</taxon>
    </lineage>
</organism>
<proteinExistence type="predicted"/>
<feature type="compositionally biased region" description="Polar residues" evidence="1">
    <location>
        <begin position="363"/>
        <end position="373"/>
    </location>
</feature>
<accession>A0A8K0JI37</accession>
<dbReference type="EMBL" id="JABELV010000152">
    <property type="protein sequence ID" value="KAG7529387.1"/>
    <property type="molecule type" value="Genomic_DNA"/>
</dbReference>
<feature type="signal peptide" evidence="2">
    <location>
        <begin position="1"/>
        <end position="23"/>
    </location>
</feature>
<comment type="caution">
    <text evidence="3">The sequence shown here is derived from an EMBL/GenBank/DDBJ whole genome shotgun (WGS) entry which is preliminary data.</text>
</comment>
<evidence type="ECO:0000313" key="4">
    <source>
        <dbReference type="Proteomes" id="UP000812966"/>
    </source>
</evidence>
<evidence type="ECO:0000256" key="1">
    <source>
        <dbReference type="SAM" id="MobiDB-lite"/>
    </source>
</evidence>
<reference evidence="3" key="1">
    <citation type="submission" date="2020-04" db="EMBL/GenBank/DDBJ databases">
        <title>Analysis of mating type loci in Filobasidium floriforme.</title>
        <authorList>
            <person name="Nowrousian M."/>
        </authorList>
    </citation>
    <scope>NUCLEOTIDE SEQUENCE</scope>
    <source>
        <strain evidence="3">CBS 6242</strain>
    </source>
</reference>
<keyword evidence="2" id="KW-0732">Signal</keyword>
<sequence length="456" mass="49946">MYSIRHFLLAVLTALSYSALVESAALSAGHQMARQKAFANLAIHAARTDLGADHSPQQSGGNQLSTAARWALVSELRDQIDEIKSVKQQEHGILSHADRWNLPLFKRLHNCILASLSETEDYTGILLFGKSERDLLQQSKGFSACDEEELDIFVAVGTPFSGLIDGTASEPWVESAMDPNGDLENRSLYVSSIGQAADLYDRFPSLIKLVLASEADVRSCVHFGDPEHAVLLEDEDVALGARVLGYQFDSRTSTRTVRISKAELEPRGIDVLARQWETEYQVQPYGFQSLDPRSSSKTDADVINARDACVRRGSDDNQGIPMWKLYEWLPLDGKVASPKASRKSTEQAHDASELVDRTHDTTSRLPTTDLSSSGDRDRNLSELSEIKSESGDLIVVSNLEIPSDLDDFGKTVPGRGEGRGEEALLVSNSIAGENKDGLHALIETGWDFMAQAISGL</sequence>
<keyword evidence="4" id="KW-1185">Reference proteome</keyword>
<dbReference type="Proteomes" id="UP000812966">
    <property type="component" value="Unassembled WGS sequence"/>
</dbReference>
<feature type="region of interest" description="Disordered" evidence="1">
    <location>
        <begin position="337"/>
        <end position="381"/>
    </location>
</feature>
<evidence type="ECO:0000256" key="2">
    <source>
        <dbReference type="SAM" id="SignalP"/>
    </source>
</evidence>
<protein>
    <submittedName>
        <fullName evidence="3">Uncharacterized protein</fullName>
    </submittedName>
</protein>